<keyword evidence="2" id="KW-1185">Reference proteome</keyword>
<reference evidence="1 2" key="1">
    <citation type="submission" date="2016-03" db="EMBL/GenBank/DDBJ databases">
        <authorList>
            <person name="Ploux O."/>
        </authorList>
    </citation>
    <scope>NUCLEOTIDE SEQUENCE [LARGE SCALE GENOMIC DNA]</scope>
    <source>
        <strain evidence="1 2">R-45370</strain>
    </source>
</reference>
<dbReference type="Proteomes" id="UP000078476">
    <property type="component" value="Unassembled WGS sequence"/>
</dbReference>
<dbReference type="EMBL" id="LUUI01000027">
    <property type="protein sequence ID" value="OAI20870.1"/>
    <property type="molecule type" value="Genomic_DNA"/>
</dbReference>
<evidence type="ECO:0000313" key="1">
    <source>
        <dbReference type="EMBL" id="OAI20870.1"/>
    </source>
</evidence>
<organism evidence="1 2">
    <name type="scientific">Methylomonas lenta</name>
    <dbReference type="NCBI Taxonomy" id="980561"/>
    <lineage>
        <taxon>Bacteria</taxon>
        <taxon>Pseudomonadati</taxon>
        <taxon>Pseudomonadota</taxon>
        <taxon>Gammaproteobacteria</taxon>
        <taxon>Methylococcales</taxon>
        <taxon>Methylococcaceae</taxon>
        <taxon>Methylomonas</taxon>
    </lineage>
</organism>
<dbReference type="AlphaFoldDB" id="A0A177NUW0"/>
<proteinExistence type="predicted"/>
<gene>
    <name evidence="1" type="ORF">A1359_20225</name>
</gene>
<name>A0A177NUW0_9GAMM</name>
<evidence type="ECO:0000313" key="2">
    <source>
        <dbReference type="Proteomes" id="UP000078476"/>
    </source>
</evidence>
<protein>
    <submittedName>
        <fullName evidence="1">Uncharacterized protein</fullName>
    </submittedName>
</protein>
<accession>A0A177NUW0</accession>
<sequence length="104" mass="12017">MFAVIPKSWQAGFWCKFYEFLPWLAQLRITFRGRRYAVLSENPVPEIGSLGSMKGMWKRGQGSCYWVHSQTKEAETDRQAKPNATAPHIHSTFLRLLFNDGIPK</sequence>
<comment type="caution">
    <text evidence="1">The sequence shown here is derived from an EMBL/GenBank/DDBJ whole genome shotgun (WGS) entry which is preliminary data.</text>
</comment>